<keyword evidence="2" id="KW-0677">Repeat</keyword>
<dbReference type="Pfam" id="PF00569">
    <property type="entry name" value="ZZ"/>
    <property type="match status" value="1"/>
</dbReference>
<dbReference type="PROSITE" id="PS50222">
    <property type="entry name" value="EF_HAND_2"/>
    <property type="match status" value="2"/>
</dbReference>
<dbReference type="InterPro" id="IPR011992">
    <property type="entry name" value="EF-hand-dom_pair"/>
</dbReference>
<dbReference type="PROSITE" id="PS00018">
    <property type="entry name" value="EF_HAND_1"/>
    <property type="match status" value="2"/>
</dbReference>
<sequence>MKLGASDICTHSRTQLFFAICAHLGPKAMASEDTRWMAPSLARHKPVLLALTAVALGCTIYYIRDQFWSTPDPPKVSLRRSNAHRQRSRRHPLSSHVSEFVTEHPRYLAAGPWGTVPVSLDFLTDTTANSETYGRHLFLPRTSPGFIILLHRHHMPTLEDISRVLTNPEEARELRRELEEGFLILYFWHHLPPSPISEEQQATITAALEHDGGFSPDQIAKALQEHQDNELTGSVQRWAAVQEQRREADGEVVPLLSQTTAAGQAFLSRLAPTASPPDSEGDRETEDGLEAGKDGQSLLNLLYRIAEEQARKDGYVHRRVTCNSCNVTPIRGIRYRCANCHDYDLCEQCEAMQLHIKTHLFYKIRVPAPYLGTSRQPEPVWYPGKPTIIVQNLSKDILTRIAKDTGYQVPEVEALWEQFRCLAATEYPEDPSQYYQAIDRRTFDKCFVPNTSIRPSPPNLIYDRIFSFYDQNDDGLIGFEEFIKGLANLTCKNLDERLKRIFQGYDINNDGYVDRKDFLRIFRAYYAANKELTRDIIAGMDDDNSDNTARDIVLGSQPISSAFSGPVPRGERSRAGEGKVMDNFGDYRIDDDRGAIENRDQDVAEPDETLADAAEQARFGNVQARSTDVCTDCSTVYSDPWPPSLLSRVDVQRVLTTYGISDIEDFAAAIAQVTDPIEQQRIRRYAHERIATEHGERNFTRRHAIRNRRRRQLFYLDGENNDRHMDTADPRRGGMGTVTDEDIMRWENFRRIAGSDQDEKMRLALVDYIRNLDWPVKSAAELVDTMIRLFKLGWTGKAIADDFSGYGYGLADSTKLVTVIFEQLEEAVTQFIPEADMVEPPKPLPSTRQSRSSSRVRFQEDLETDEEHESRSVTSVSSRSIPINERWGGFEVPEPEKDVSREVLYQTTQEAFNELLDPVFRLREDLALAVQATVIERKRHRSLIVCAVKDALNVENHLDMYQRRWRRKTTRTSYINRSNRDTEATCYLHCLSNIEANSFERLKVELCPQCAEKNIESHVPLGEYCPTTRCGYVSSGRRDEASSKNPCSRCTERSKESRVGDASRLITCTECGLPFAPTREEEARLLSIIHGSQPSSNHQEHQHLRITGGDTSGQTPSNSQESGHDVVTNGDTPASEPATPVHHDPPSPFVEAIQDLSLSLAAFDAADPRSLEQDIIQRPLDTLLEAAGYVAADPSQDTSAGPDPTLPQNRPNSTSPLDPTLPQNRPDTESEENIELHRNHTSRFLLYESDSDFDVDSNLSSQLAAAGKQKSLRQRDMDPDGRAEIYSSAALPKWYAALNLIEHEDKERGGPGRLNFREFEEVMKGDKGLSLGFLGSWIEMANF</sequence>
<evidence type="ECO:0000259" key="8">
    <source>
        <dbReference type="PROSITE" id="PS50135"/>
    </source>
</evidence>
<feature type="region of interest" description="Disordered" evidence="7">
    <location>
        <begin position="74"/>
        <end position="97"/>
    </location>
</feature>
<dbReference type="CDD" id="cd02340">
    <property type="entry name" value="ZZ_NBR1_like"/>
    <property type="match status" value="1"/>
</dbReference>
<dbReference type="Gene3D" id="1.10.238.10">
    <property type="entry name" value="EF-hand"/>
    <property type="match status" value="1"/>
</dbReference>
<dbReference type="InterPro" id="IPR043145">
    <property type="entry name" value="Znf_ZZ_sf"/>
</dbReference>
<feature type="region of interest" description="Disordered" evidence="7">
    <location>
        <begin position="269"/>
        <end position="291"/>
    </location>
</feature>
<dbReference type="InterPro" id="IPR028846">
    <property type="entry name" value="Recoverin"/>
</dbReference>
<dbReference type="EMBL" id="JBEFKJ010000022">
    <property type="protein sequence ID" value="KAL2040258.1"/>
    <property type="molecule type" value="Genomic_DNA"/>
</dbReference>
<dbReference type="PROSITE" id="PS50135">
    <property type="entry name" value="ZF_ZZ_2"/>
    <property type="match status" value="1"/>
</dbReference>
<dbReference type="PROSITE" id="PS01357">
    <property type="entry name" value="ZF_ZZ_1"/>
    <property type="match status" value="1"/>
</dbReference>
<evidence type="ECO:0000313" key="11">
    <source>
        <dbReference type="Proteomes" id="UP001590950"/>
    </source>
</evidence>
<feature type="domain" description="EF-hand" evidence="9">
    <location>
        <begin position="493"/>
        <end position="528"/>
    </location>
</feature>
<evidence type="ECO:0000313" key="10">
    <source>
        <dbReference type="EMBL" id="KAL2040258.1"/>
    </source>
</evidence>
<dbReference type="Pfam" id="PF13405">
    <property type="entry name" value="EF-hand_6"/>
    <property type="match status" value="1"/>
</dbReference>
<feature type="region of interest" description="Disordered" evidence="7">
    <location>
        <begin position="834"/>
        <end position="877"/>
    </location>
</feature>
<organism evidence="10 11">
    <name type="scientific">Stereocaulon virgatum</name>
    <dbReference type="NCBI Taxonomy" id="373712"/>
    <lineage>
        <taxon>Eukaryota</taxon>
        <taxon>Fungi</taxon>
        <taxon>Dikarya</taxon>
        <taxon>Ascomycota</taxon>
        <taxon>Pezizomycotina</taxon>
        <taxon>Lecanoromycetes</taxon>
        <taxon>OSLEUM clade</taxon>
        <taxon>Lecanoromycetidae</taxon>
        <taxon>Lecanorales</taxon>
        <taxon>Lecanorineae</taxon>
        <taxon>Stereocaulaceae</taxon>
        <taxon>Stereocaulon</taxon>
    </lineage>
</organism>
<feature type="region of interest" description="Disordered" evidence="7">
    <location>
        <begin position="1193"/>
        <end position="1234"/>
    </location>
</feature>
<name>A0ABR4A3L4_9LECA</name>
<dbReference type="Gene3D" id="3.30.60.90">
    <property type="match status" value="1"/>
</dbReference>
<keyword evidence="1" id="KW-0479">Metal-binding</keyword>
<comment type="caution">
    <text evidence="10">The sequence shown here is derived from an EMBL/GenBank/DDBJ whole genome shotgun (WGS) entry which is preliminary data.</text>
</comment>
<evidence type="ECO:0000259" key="9">
    <source>
        <dbReference type="PROSITE" id="PS50222"/>
    </source>
</evidence>
<evidence type="ECO:0000256" key="3">
    <source>
        <dbReference type="ARBA" id="ARBA00022771"/>
    </source>
</evidence>
<dbReference type="PANTHER" id="PTHR23055">
    <property type="entry name" value="CALCIUM BINDING PROTEINS"/>
    <property type="match status" value="1"/>
</dbReference>
<reference evidence="10 11" key="1">
    <citation type="submission" date="2024-09" db="EMBL/GenBank/DDBJ databases">
        <title>Rethinking Asexuality: The Enigmatic Case of Functional Sexual Genes in Lepraria (Stereocaulaceae).</title>
        <authorList>
            <person name="Doellman M."/>
            <person name="Sun Y."/>
            <person name="Barcenas-Pena A."/>
            <person name="Lumbsch H.T."/>
            <person name="Grewe F."/>
        </authorList>
    </citation>
    <scope>NUCLEOTIDE SEQUENCE [LARGE SCALE GENOMIC DNA]</scope>
    <source>
        <strain evidence="10 11">Mercado 3170</strain>
    </source>
</reference>
<dbReference type="InterPro" id="IPR000433">
    <property type="entry name" value="Znf_ZZ"/>
</dbReference>
<feature type="compositionally biased region" description="Basic residues" evidence="7">
    <location>
        <begin position="77"/>
        <end position="93"/>
    </location>
</feature>
<gene>
    <name evidence="10" type="ORF">N7G274_007161</name>
</gene>
<feature type="region of interest" description="Disordered" evidence="7">
    <location>
        <begin position="1092"/>
        <end position="1149"/>
    </location>
</feature>
<keyword evidence="4" id="KW-0862">Zinc</keyword>
<feature type="domain" description="ZZ-type" evidence="8">
    <location>
        <begin position="317"/>
        <end position="369"/>
    </location>
</feature>
<evidence type="ECO:0000256" key="4">
    <source>
        <dbReference type="ARBA" id="ARBA00022833"/>
    </source>
</evidence>
<feature type="domain" description="EF-hand" evidence="9">
    <location>
        <begin position="457"/>
        <end position="492"/>
    </location>
</feature>
<feature type="compositionally biased region" description="Polar residues" evidence="7">
    <location>
        <begin position="1206"/>
        <end position="1225"/>
    </location>
</feature>
<keyword evidence="5" id="KW-0106">Calcium</keyword>
<feature type="compositionally biased region" description="Low complexity" evidence="7">
    <location>
        <begin position="846"/>
        <end position="856"/>
    </location>
</feature>
<dbReference type="SMART" id="SM00291">
    <property type="entry name" value="ZnF_ZZ"/>
    <property type="match status" value="1"/>
</dbReference>
<dbReference type="SUPFAM" id="SSF57850">
    <property type="entry name" value="RING/U-box"/>
    <property type="match status" value="1"/>
</dbReference>
<feature type="compositionally biased region" description="Polar residues" evidence="7">
    <location>
        <begin position="1112"/>
        <end position="1121"/>
    </location>
</feature>
<dbReference type="SUPFAM" id="SSF47473">
    <property type="entry name" value="EF-hand"/>
    <property type="match status" value="1"/>
</dbReference>
<feature type="compositionally biased region" description="Acidic residues" evidence="7">
    <location>
        <begin position="279"/>
        <end position="289"/>
    </location>
</feature>
<proteinExistence type="predicted"/>
<dbReference type="InterPro" id="IPR018247">
    <property type="entry name" value="EF_Hand_1_Ca_BS"/>
</dbReference>
<dbReference type="CDD" id="cd00051">
    <property type="entry name" value="EFh"/>
    <property type="match status" value="1"/>
</dbReference>
<evidence type="ECO:0000256" key="2">
    <source>
        <dbReference type="ARBA" id="ARBA00022737"/>
    </source>
</evidence>
<evidence type="ECO:0000256" key="7">
    <source>
        <dbReference type="SAM" id="MobiDB-lite"/>
    </source>
</evidence>
<keyword evidence="11" id="KW-1185">Reference proteome</keyword>
<protein>
    <submittedName>
        <fullName evidence="10">Uncharacterized protein</fullName>
    </submittedName>
</protein>
<dbReference type="Proteomes" id="UP001590950">
    <property type="component" value="Unassembled WGS sequence"/>
</dbReference>
<evidence type="ECO:0000256" key="1">
    <source>
        <dbReference type="ARBA" id="ARBA00022723"/>
    </source>
</evidence>
<accession>A0ABR4A3L4</accession>
<dbReference type="InterPro" id="IPR002048">
    <property type="entry name" value="EF_hand_dom"/>
</dbReference>
<keyword evidence="3 6" id="KW-0863">Zinc-finger</keyword>
<dbReference type="SMART" id="SM00054">
    <property type="entry name" value="EFh"/>
    <property type="match status" value="2"/>
</dbReference>
<evidence type="ECO:0000256" key="5">
    <source>
        <dbReference type="ARBA" id="ARBA00022837"/>
    </source>
</evidence>
<dbReference type="PANTHER" id="PTHR23055:SF187">
    <property type="entry name" value="EF HAND DOMAIN PROTEIN (AFU_ORTHOLOGUE AFUA_6G07310)"/>
    <property type="match status" value="1"/>
</dbReference>
<evidence type="ECO:0000256" key="6">
    <source>
        <dbReference type="PROSITE-ProRule" id="PRU00228"/>
    </source>
</evidence>